<protein>
    <recommendedName>
        <fullName evidence="10">Rieske domain-containing protein</fullName>
    </recommendedName>
</protein>
<proteinExistence type="inferred from homology"/>
<name>A0A1Q8CM98_9PSEU</name>
<organism evidence="11 12">
    <name type="scientific">Actinophytocola xanthii</name>
    <dbReference type="NCBI Taxonomy" id="1912961"/>
    <lineage>
        <taxon>Bacteria</taxon>
        <taxon>Bacillati</taxon>
        <taxon>Actinomycetota</taxon>
        <taxon>Actinomycetes</taxon>
        <taxon>Pseudonocardiales</taxon>
        <taxon>Pseudonocardiaceae</taxon>
    </lineage>
</organism>
<keyword evidence="2" id="KW-0001">2Fe-2S</keyword>
<dbReference type="SUPFAM" id="SSF55961">
    <property type="entry name" value="Bet v1-like"/>
    <property type="match status" value="1"/>
</dbReference>
<dbReference type="PANTHER" id="PTHR43756:SF1">
    <property type="entry name" value="3-PHENYLPROPIONATE_CINNAMIC ACID DIOXYGENASE SUBUNIT ALPHA"/>
    <property type="match status" value="1"/>
</dbReference>
<evidence type="ECO:0000256" key="5">
    <source>
        <dbReference type="ARBA" id="ARBA00023002"/>
    </source>
</evidence>
<feature type="compositionally biased region" description="Polar residues" evidence="9">
    <location>
        <begin position="1"/>
        <end position="10"/>
    </location>
</feature>
<feature type="domain" description="Rieske" evidence="10">
    <location>
        <begin position="52"/>
        <end position="167"/>
    </location>
</feature>
<dbReference type="GO" id="GO:0004497">
    <property type="term" value="F:monooxygenase activity"/>
    <property type="evidence" value="ECO:0007669"/>
    <property type="project" value="UniProtKB-ARBA"/>
</dbReference>
<dbReference type="EMBL" id="MSIE01000040">
    <property type="protein sequence ID" value="OLF15479.1"/>
    <property type="molecule type" value="Genomic_DNA"/>
</dbReference>
<keyword evidence="7" id="KW-0411">Iron-sulfur</keyword>
<keyword evidence="12" id="KW-1185">Reference proteome</keyword>
<dbReference type="InterPro" id="IPR001663">
    <property type="entry name" value="Rng_hydr_dOase-A"/>
</dbReference>
<dbReference type="OrthoDB" id="5243643at2"/>
<dbReference type="GO" id="GO:0016705">
    <property type="term" value="F:oxidoreductase activity, acting on paired donors, with incorporation or reduction of molecular oxygen"/>
    <property type="evidence" value="ECO:0007669"/>
    <property type="project" value="UniProtKB-ARBA"/>
</dbReference>
<evidence type="ECO:0000259" key="10">
    <source>
        <dbReference type="PROSITE" id="PS51296"/>
    </source>
</evidence>
<evidence type="ECO:0000256" key="3">
    <source>
        <dbReference type="ARBA" id="ARBA00022723"/>
    </source>
</evidence>
<evidence type="ECO:0000313" key="11">
    <source>
        <dbReference type="EMBL" id="OLF15479.1"/>
    </source>
</evidence>
<dbReference type="SUPFAM" id="SSF50022">
    <property type="entry name" value="ISP domain"/>
    <property type="match status" value="1"/>
</dbReference>
<dbReference type="InterPro" id="IPR015879">
    <property type="entry name" value="Ring_hydroxy_dOase_asu_C_dom"/>
</dbReference>
<dbReference type="InterPro" id="IPR015881">
    <property type="entry name" value="ARHD_Rieske_2Fe_2S"/>
</dbReference>
<dbReference type="Gene3D" id="2.102.10.10">
    <property type="entry name" value="Rieske [2Fe-2S] iron-sulphur domain"/>
    <property type="match status" value="1"/>
</dbReference>
<accession>A0A1Q8CM98</accession>
<dbReference type="GO" id="GO:0051213">
    <property type="term" value="F:dioxygenase activity"/>
    <property type="evidence" value="ECO:0007669"/>
    <property type="project" value="UniProtKB-KW"/>
</dbReference>
<dbReference type="PRINTS" id="PR00090">
    <property type="entry name" value="RNGDIOXGNASE"/>
</dbReference>
<dbReference type="PANTHER" id="PTHR43756">
    <property type="entry name" value="CHOLINE MONOOXYGENASE, CHLOROPLASTIC"/>
    <property type="match status" value="1"/>
</dbReference>
<sequence length="420" mass="47476">MRLGESTTNGHHAGPLGHTWPSADTSRIPHWVYTDERVFELEQKKIFGGPFWNYVALSTELPERGDFVRSWVGNQPVVVARTKSGGVSVVANRCSHRGMSFCMEERGNTKTFVCPYHQWSFDLEGRLTGVSFKRGVRGNGGMPEDFKLSDHNLTTYRTTERNGVIFASAAENPPTFEESFGPDMLHYFDRVFDGRELRVIGYQRHRIPANWKLVFENIKDPYHASLLHVFLVSLGLFRADQPSRVVMDATGQHAALVSRRGQQAPNDVTAQIKTFDERLVLNDSTMLQPAKEFPDENTVVMHTLWPNVMVQQQTNTLAMRHMAPRSAGVTDLLWTYFGYADDDEEMTLRRLRQANLQGPAGLIGVDDWEVLAYHQQGLASAPEETGVVEMGGRGVGNEEHMVTEAAVRAFYVHYREVMGW</sequence>
<dbReference type="InterPro" id="IPR036922">
    <property type="entry name" value="Rieske_2Fe-2S_sf"/>
</dbReference>
<dbReference type="PROSITE" id="PS00570">
    <property type="entry name" value="RING_HYDROXYL_ALPHA"/>
    <property type="match status" value="1"/>
</dbReference>
<evidence type="ECO:0000256" key="7">
    <source>
        <dbReference type="ARBA" id="ARBA00023014"/>
    </source>
</evidence>
<evidence type="ECO:0000256" key="6">
    <source>
        <dbReference type="ARBA" id="ARBA00023004"/>
    </source>
</evidence>
<dbReference type="STRING" id="1912961.BU204_21360"/>
<dbReference type="InterPro" id="IPR017941">
    <property type="entry name" value="Rieske_2Fe-2S"/>
</dbReference>
<reference evidence="11 12" key="1">
    <citation type="submission" date="2016-12" db="EMBL/GenBank/DDBJ databases">
        <title>The draft genome sequence of Actinophytocola sp. 11-183.</title>
        <authorList>
            <person name="Wang W."/>
            <person name="Yuan L."/>
        </authorList>
    </citation>
    <scope>NUCLEOTIDE SEQUENCE [LARGE SCALE GENOMIC DNA]</scope>
    <source>
        <strain evidence="11 12">11-183</strain>
    </source>
</reference>
<dbReference type="AlphaFoldDB" id="A0A1Q8CM98"/>
<comment type="caution">
    <text evidence="11">The sequence shown here is derived from an EMBL/GenBank/DDBJ whole genome shotgun (WGS) entry which is preliminary data.</text>
</comment>
<dbReference type="GO" id="GO:0051537">
    <property type="term" value="F:2 iron, 2 sulfur cluster binding"/>
    <property type="evidence" value="ECO:0007669"/>
    <property type="project" value="UniProtKB-KW"/>
</dbReference>
<evidence type="ECO:0000256" key="4">
    <source>
        <dbReference type="ARBA" id="ARBA00022964"/>
    </source>
</evidence>
<dbReference type="Gene3D" id="3.90.380.10">
    <property type="entry name" value="Naphthalene 1,2-dioxygenase Alpha Subunit, Chain A, domain 1"/>
    <property type="match status" value="1"/>
</dbReference>
<comment type="similarity">
    <text evidence="1">Belongs to the bacterial ring-hydroxylating dioxygenase alpha subunit family.</text>
</comment>
<dbReference type="PROSITE" id="PS51296">
    <property type="entry name" value="RIESKE"/>
    <property type="match status" value="1"/>
</dbReference>
<dbReference type="Pfam" id="PF00848">
    <property type="entry name" value="Ring_hydroxyl_A"/>
    <property type="match status" value="1"/>
</dbReference>
<keyword evidence="8" id="KW-0520">NAD</keyword>
<gene>
    <name evidence="11" type="ORF">BU204_21360</name>
</gene>
<feature type="region of interest" description="Disordered" evidence="9">
    <location>
        <begin position="1"/>
        <end position="21"/>
    </location>
</feature>
<keyword evidence="4" id="KW-0223">Dioxygenase</keyword>
<keyword evidence="5" id="KW-0560">Oxidoreductase</keyword>
<evidence type="ECO:0000313" key="12">
    <source>
        <dbReference type="Proteomes" id="UP000185596"/>
    </source>
</evidence>
<evidence type="ECO:0000256" key="9">
    <source>
        <dbReference type="SAM" id="MobiDB-lite"/>
    </source>
</evidence>
<evidence type="ECO:0000256" key="2">
    <source>
        <dbReference type="ARBA" id="ARBA00022714"/>
    </source>
</evidence>
<evidence type="ECO:0000256" key="1">
    <source>
        <dbReference type="ARBA" id="ARBA00008751"/>
    </source>
</evidence>
<evidence type="ECO:0000256" key="8">
    <source>
        <dbReference type="ARBA" id="ARBA00023027"/>
    </source>
</evidence>
<dbReference type="Pfam" id="PF00355">
    <property type="entry name" value="Rieske"/>
    <property type="match status" value="1"/>
</dbReference>
<dbReference type="GO" id="GO:0005506">
    <property type="term" value="F:iron ion binding"/>
    <property type="evidence" value="ECO:0007669"/>
    <property type="project" value="InterPro"/>
</dbReference>
<keyword evidence="3" id="KW-0479">Metal-binding</keyword>
<keyword evidence="6" id="KW-0408">Iron</keyword>
<dbReference type="Proteomes" id="UP000185596">
    <property type="component" value="Unassembled WGS sequence"/>
</dbReference>